<sequence>MSNLAPPIMRDGFAYQGQLFADAGNHNRHPRASKAEIRALLLPKKPETGQKDQVGHWYVAQLKHYGLPHTKDKNAAKLRLLNAINTGTLKVPADVKQLEADLKKEYAAANRNAKEAGLKPKDAAPNPTSTPARKKKGKAPTDKTAATPATPARTRRAKASAPDITPVTPARKRRRNGEDSPEPSAGPAPSEKTKPAEPPAKRKKEPAKKTPATPNARSVATPQKNNTVASTEEQATSAFDDKKGVYYLTILATTTQLAVPAADPKSHKMLLCPDGDELWGSYSFGPFSGVMRIDTTSLNGISGFTWRGTDSSDPSRVKFATGLGKLNFVDSRRIDGSFFSLGQHRTRFEGKLQAGVRQCPRDALSFQHEWDDYTHSNKWYGSPPARVPAGGGLLSGSFSRSSTRDASQSNEPHHSPVDSHQDTSSMDEQDVAKEPVVQMSNPGPSFAKGVEDKTLKENDSIKETTSIKENENIKKEPDLQWHDAQPAPVNELARQGSHIQSMNNFYNNSVRSGPEISDIGQITGVYDMQCPAIEDDFLESQNNLKMYLCRDARSSITWGSFAWGPFKGVIKMNPGPTAYSPTTVALKWRARDEQNGDARFGGGCHGEMEFSEPGSIAGKLLGLYGGTMEFWGKRRAGPRNCGYALHQFEQEWDSYPSDADGEPEESGSEDQLYDRHGKLNPRGRYVDLLKKSQSE</sequence>
<feature type="compositionally biased region" description="Basic and acidic residues" evidence="1">
    <location>
        <begin position="411"/>
        <end position="421"/>
    </location>
</feature>
<feature type="compositionally biased region" description="Low complexity" evidence="1">
    <location>
        <begin position="142"/>
        <end position="152"/>
    </location>
</feature>
<evidence type="ECO:0000313" key="2">
    <source>
        <dbReference type="EMBL" id="OJD29214.1"/>
    </source>
</evidence>
<feature type="compositionally biased region" description="Low complexity" evidence="1">
    <location>
        <begin position="395"/>
        <end position="409"/>
    </location>
</feature>
<comment type="caution">
    <text evidence="2">The sequence shown here is derived from an EMBL/GenBank/DDBJ whole genome shotgun (WGS) entry which is preliminary data.</text>
</comment>
<dbReference type="OrthoDB" id="4121058at2759"/>
<feature type="region of interest" description="Disordered" evidence="1">
    <location>
        <begin position="653"/>
        <end position="695"/>
    </location>
</feature>
<feature type="region of interest" description="Disordered" evidence="1">
    <location>
        <begin position="384"/>
        <end position="482"/>
    </location>
</feature>
<dbReference type="EMBL" id="MNUE01000087">
    <property type="protein sequence ID" value="OJD29214.1"/>
    <property type="molecule type" value="Genomic_DNA"/>
</dbReference>
<dbReference type="STRING" id="236234.A0A1J9QK14"/>
<feature type="compositionally biased region" description="Polar residues" evidence="1">
    <location>
        <begin position="215"/>
        <end position="235"/>
    </location>
</feature>
<dbReference type="RefSeq" id="XP_020125474.1">
    <property type="nucleotide sequence ID" value="XM_020279639.1"/>
</dbReference>
<evidence type="ECO:0000313" key="3">
    <source>
        <dbReference type="Proteomes" id="UP000183809"/>
    </source>
</evidence>
<feature type="compositionally biased region" description="Basic and acidic residues" evidence="1">
    <location>
        <begin position="112"/>
        <end position="122"/>
    </location>
</feature>
<name>A0A1J9QK14_9PEZI</name>
<feature type="region of interest" description="Disordered" evidence="1">
    <location>
        <begin position="112"/>
        <end position="235"/>
    </location>
</feature>
<dbReference type="AlphaFoldDB" id="A0A1J9QK14"/>
<accession>A0A1J9QK14</accession>
<evidence type="ECO:0000256" key="1">
    <source>
        <dbReference type="SAM" id="MobiDB-lite"/>
    </source>
</evidence>
<feature type="compositionally biased region" description="Acidic residues" evidence="1">
    <location>
        <begin position="659"/>
        <end position="668"/>
    </location>
</feature>
<proteinExistence type="predicted"/>
<dbReference type="GeneID" id="31019902"/>
<dbReference type="Proteomes" id="UP000183809">
    <property type="component" value="Unassembled WGS sequence"/>
</dbReference>
<keyword evidence="3" id="KW-1185">Reference proteome</keyword>
<reference evidence="2 3" key="1">
    <citation type="submission" date="2016-10" db="EMBL/GenBank/DDBJ databases">
        <title>Proteomics and genomics reveal pathogen-plant mechanisms compatible with a hemibiotrophic lifestyle of Diplodia corticola.</title>
        <authorList>
            <person name="Fernandes I."/>
            <person name="De Jonge R."/>
            <person name="Van De Peer Y."/>
            <person name="Devreese B."/>
            <person name="Alves A."/>
            <person name="Esteves A.C."/>
        </authorList>
    </citation>
    <scope>NUCLEOTIDE SEQUENCE [LARGE SCALE GENOMIC DNA]</scope>
    <source>
        <strain evidence="2 3">CBS 112549</strain>
    </source>
</reference>
<organism evidence="2 3">
    <name type="scientific">Diplodia corticola</name>
    <dbReference type="NCBI Taxonomy" id="236234"/>
    <lineage>
        <taxon>Eukaryota</taxon>
        <taxon>Fungi</taxon>
        <taxon>Dikarya</taxon>
        <taxon>Ascomycota</taxon>
        <taxon>Pezizomycotina</taxon>
        <taxon>Dothideomycetes</taxon>
        <taxon>Dothideomycetes incertae sedis</taxon>
        <taxon>Botryosphaeriales</taxon>
        <taxon>Botryosphaeriaceae</taxon>
        <taxon>Diplodia</taxon>
    </lineage>
</organism>
<feature type="compositionally biased region" description="Basic and acidic residues" evidence="1">
    <location>
        <begin position="684"/>
        <end position="695"/>
    </location>
</feature>
<feature type="compositionally biased region" description="Basic and acidic residues" evidence="1">
    <location>
        <begin position="449"/>
        <end position="481"/>
    </location>
</feature>
<protein>
    <submittedName>
        <fullName evidence="2">Uncharacterized protein</fullName>
    </submittedName>
</protein>
<gene>
    <name evidence="2" type="ORF">BKCO1_8700011</name>
</gene>